<evidence type="ECO:0000313" key="3">
    <source>
        <dbReference type="Proteomes" id="UP001519271"/>
    </source>
</evidence>
<dbReference type="PANTHER" id="PTHR30336">
    <property type="entry name" value="INNER MEMBRANE PROTEIN, PROBABLE PERMEASE"/>
    <property type="match status" value="1"/>
</dbReference>
<protein>
    <submittedName>
        <fullName evidence="2">Uncharacterized SAM-binding protein YcdF (DUF218 family)</fullName>
    </submittedName>
</protein>
<dbReference type="Proteomes" id="UP001519271">
    <property type="component" value="Unassembled WGS sequence"/>
</dbReference>
<dbReference type="PANTHER" id="PTHR30336:SF4">
    <property type="entry name" value="ENVELOPE BIOGENESIS FACTOR ELYC"/>
    <property type="match status" value="1"/>
</dbReference>
<dbReference type="Gene3D" id="3.40.50.620">
    <property type="entry name" value="HUPs"/>
    <property type="match status" value="1"/>
</dbReference>
<accession>A0ABS4G344</accession>
<comment type="caution">
    <text evidence="2">The sequence shown here is derived from an EMBL/GenBank/DDBJ whole genome shotgun (WGS) entry which is preliminary data.</text>
</comment>
<dbReference type="InterPro" id="IPR003848">
    <property type="entry name" value="DUF218"/>
</dbReference>
<dbReference type="EMBL" id="JAGGKC010000008">
    <property type="protein sequence ID" value="MBP1918770.1"/>
    <property type="molecule type" value="Genomic_DNA"/>
</dbReference>
<evidence type="ECO:0000259" key="1">
    <source>
        <dbReference type="Pfam" id="PF02698"/>
    </source>
</evidence>
<name>A0ABS4G344_9CLOT</name>
<reference evidence="2 3" key="1">
    <citation type="submission" date="2021-03" db="EMBL/GenBank/DDBJ databases">
        <title>Genomic Encyclopedia of Type Strains, Phase IV (KMG-IV): sequencing the most valuable type-strain genomes for metagenomic binning, comparative biology and taxonomic classification.</title>
        <authorList>
            <person name="Goeker M."/>
        </authorList>
    </citation>
    <scope>NUCLEOTIDE SEQUENCE [LARGE SCALE GENOMIC DNA]</scope>
    <source>
        <strain evidence="2 3">DSM 6139</strain>
    </source>
</reference>
<dbReference type="RefSeq" id="WP_209458994.1">
    <property type="nucleotide sequence ID" value="NZ_JAGGKC010000008.1"/>
</dbReference>
<sequence>MTRKLLIAILIILAAAFIAVEAMIIIYGRKPYNDEADIVIILGARVYGSTPSPALSLRLEKALEYLKVNQKAVIVVSGAQGSGEHVTEASAMKRYLVERGISEGKIILEEESTNTFENIRNSLSLLGGEQKGRKLLIVSNDFHVLRAKLIAWKLGWDAGTLGSSSPPSVVVQYHLREFFGIIKSLVFDR</sequence>
<dbReference type="InterPro" id="IPR051599">
    <property type="entry name" value="Cell_Envelope_Assoc"/>
</dbReference>
<dbReference type="InterPro" id="IPR014729">
    <property type="entry name" value="Rossmann-like_a/b/a_fold"/>
</dbReference>
<organism evidence="2 3">
    <name type="scientific">Youngiibacter multivorans</name>
    <dbReference type="NCBI Taxonomy" id="937251"/>
    <lineage>
        <taxon>Bacteria</taxon>
        <taxon>Bacillati</taxon>
        <taxon>Bacillota</taxon>
        <taxon>Clostridia</taxon>
        <taxon>Eubacteriales</taxon>
        <taxon>Clostridiaceae</taxon>
        <taxon>Youngiibacter</taxon>
    </lineage>
</organism>
<gene>
    <name evidence="2" type="ORF">J2Z34_001250</name>
</gene>
<evidence type="ECO:0000313" key="2">
    <source>
        <dbReference type="EMBL" id="MBP1918770.1"/>
    </source>
</evidence>
<dbReference type="Pfam" id="PF02698">
    <property type="entry name" value="DUF218"/>
    <property type="match status" value="1"/>
</dbReference>
<keyword evidence="3" id="KW-1185">Reference proteome</keyword>
<feature type="domain" description="DUF218" evidence="1">
    <location>
        <begin position="37"/>
        <end position="158"/>
    </location>
</feature>
<dbReference type="CDD" id="cd06259">
    <property type="entry name" value="YdcF-like"/>
    <property type="match status" value="1"/>
</dbReference>
<proteinExistence type="predicted"/>